<dbReference type="AlphaFoldDB" id="A0AAV4M007"/>
<organism evidence="1 2">
    <name type="scientific">Babesia caballi</name>
    <dbReference type="NCBI Taxonomy" id="5871"/>
    <lineage>
        <taxon>Eukaryota</taxon>
        <taxon>Sar</taxon>
        <taxon>Alveolata</taxon>
        <taxon>Apicomplexa</taxon>
        <taxon>Aconoidasida</taxon>
        <taxon>Piroplasmida</taxon>
        <taxon>Babesiidae</taxon>
        <taxon>Babesia</taxon>
    </lineage>
</organism>
<proteinExistence type="predicted"/>
<dbReference type="EMBL" id="BPLF01000004">
    <property type="protein sequence ID" value="GIX65235.1"/>
    <property type="molecule type" value="Genomic_DNA"/>
</dbReference>
<accession>A0AAV4M007</accession>
<comment type="caution">
    <text evidence="1">The sequence shown here is derived from an EMBL/GenBank/DDBJ whole genome shotgun (WGS) entry which is preliminary data.</text>
</comment>
<keyword evidence="2" id="KW-1185">Reference proteome</keyword>
<dbReference type="GeneID" id="94196716"/>
<dbReference type="Proteomes" id="UP001497744">
    <property type="component" value="Unassembled WGS sequence"/>
</dbReference>
<evidence type="ECO:0000313" key="2">
    <source>
        <dbReference type="Proteomes" id="UP001497744"/>
    </source>
</evidence>
<reference evidence="1 2" key="1">
    <citation type="submission" date="2021-06" db="EMBL/GenBank/DDBJ databases">
        <title>Genome sequence of Babesia caballi.</title>
        <authorList>
            <person name="Yamagishi J."/>
            <person name="Kidaka T."/>
            <person name="Ochi A."/>
        </authorList>
    </citation>
    <scope>NUCLEOTIDE SEQUENCE [LARGE SCALE GENOMIC DNA]</scope>
    <source>
        <strain evidence="1">USDA-D6B2</strain>
    </source>
</reference>
<evidence type="ECO:0000313" key="1">
    <source>
        <dbReference type="EMBL" id="GIX65235.1"/>
    </source>
</evidence>
<dbReference type="RefSeq" id="XP_067717304.1">
    <property type="nucleotide sequence ID" value="XM_067861203.1"/>
</dbReference>
<name>A0AAV4M007_BABCB</name>
<protein>
    <submittedName>
        <fullName evidence="1">Uncharacterized protein</fullName>
    </submittedName>
</protein>
<sequence>MSAHLDELVADVDCPSPYRVENKICHPVGKFESSCHVLEDFVVNGAESLGDVYPSGVQSAFVGRVYNEVSRRVWILFRPLAVGHALHSGPVFASGLVLHGSHQLVG</sequence>
<gene>
    <name evidence="1" type="ORF">BcabD6B2_46700</name>
</gene>